<evidence type="ECO:0000256" key="6">
    <source>
        <dbReference type="ARBA" id="ARBA00012513"/>
    </source>
</evidence>
<dbReference type="InterPro" id="IPR014020">
    <property type="entry name" value="Tensin_C2-dom"/>
</dbReference>
<keyword evidence="16" id="KW-0067">ATP-binding</keyword>
<comment type="function">
    <text evidence="27">Associates with cyclin G and CDK5. Seems to act as an auxilin homolog that is involved in the uncoating of clathrin-coated vesicles by Hsc70 in non-neuronal cells. Expression oscillates slightly during the cell cycle, peaking at G1. May play a role in clathrin-mediated endocytosis and intracellular trafficking, and in the dynamics of clathrin assembly/disassembly.</text>
</comment>
<evidence type="ECO:0000256" key="4">
    <source>
        <dbReference type="ARBA" id="ARBA00004601"/>
    </source>
</evidence>
<evidence type="ECO:0000256" key="32">
    <source>
        <dbReference type="ARBA" id="ARBA00076380"/>
    </source>
</evidence>
<evidence type="ECO:0000256" key="15">
    <source>
        <dbReference type="ARBA" id="ARBA00022801"/>
    </source>
</evidence>
<dbReference type="PANTHER" id="PTHR22967:SF105">
    <property type="entry name" value="CYCLIN-G-ASSOCIATED KINASE"/>
    <property type="match status" value="1"/>
</dbReference>
<dbReference type="SUPFAM" id="SSF52799">
    <property type="entry name" value="(Phosphotyrosine protein) phosphatases II"/>
    <property type="match status" value="1"/>
</dbReference>
<dbReference type="InterPro" id="IPR029021">
    <property type="entry name" value="Prot-tyrosine_phosphatase-like"/>
</dbReference>
<evidence type="ECO:0000256" key="5">
    <source>
        <dbReference type="ARBA" id="ARBA00005490"/>
    </source>
</evidence>
<evidence type="ECO:0000256" key="21">
    <source>
        <dbReference type="ARBA" id="ARBA00023036"/>
    </source>
</evidence>
<dbReference type="PROSITE" id="PS50076">
    <property type="entry name" value="DNAJ_2"/>
    <property type="match status" value="1"/>
</dbReference>
<dbReference type="PROSITE" id="PS50011">
    <property type="entry name" value="PROTEIN_KINASE_DOM"/>
    <property type="match status" value="1"/>
</dbReference>
<dbReference type="GO" id="GO:0004721">
    <property type="term" value="F:phosphoprotein phosphatase activity"/>
    <property type="evidence" value="ECO:0007669"/>
    <property type="project" value="UniProtKB-KW"/>
</dbReference>
<dbReference type="SUPFAM" id="SSF46565">
    <property type="entry name" value="Chaperone J-domain"/>
    <property type="match status" value="1"/>
</dbReference>
<feature type="region of interest" description="Disordered" evidence="33">
    <location>
        <begin position="935"/>
        <end position="966"/>
    </location>
</feature>
<dbReference type="GO" id="GO:0005794">
    <property type="term" value="C:Golgi apparatus"/>
    <property type="evidence" value="ECO:0007669"/>
    <property type="project" value="UniProtKB-SubCell"/>
</dbReference>
<feature type="compositionally biased region" description="Pro residues" evidence="33">
    <location>
        <begin position="341"/>
        <end position="352"/>
    </location>
</feature>
<dbReference type="Proteomes" id="UP000499080">
    <property type="component" value="Unassembled WGS sequence"/>
</dbReference>
<dbReference type="GO" id="GO:0045747">
    <property type="term" value="P:positive regulation of Notch signaling pathway"/>
    <property type="evidence" value="ECO:0007669"/>
    <property type="project" value="TreeGrafter"/>
</dbReference>
<feature type="region of interest" description="Disordered" evidence="33">
    <location>
        <begin position="1039"/>
        <end position="1068"/>
    </location>
</feature>
<evidence type="ECO:0000256" key="3">
    <source>
        <dbReference type="ARBA" id="ARBA00004556"/>
    </source>
</evidence>
<evidence type="ECO:0000256" key="8">
    <source>
        <dbReference type="ARBA" id="ARBA00022490"/>
    </source>
</evidence>
<keyword evidence="24" id="KW-0968">Cytoplasmic vesicle</keyword>
<evidence type="ECO:0000256" key="27">
    <source>
        <dbReference type="ARBA" id="ARBA00054326"/>
    </source>
</evidence>
<dbReference type="InterPro" id="IPR035892">
    <property type="entry name" value="C2_domain_sf"/>
</dbReference>
<feature type="compositionally biased region" description="Polar residues" evidence="33">
    <location>
        <begin position="955"/>
        <end position="966"/>
    </location>
</feature>
<feature type="compositionally biased region" description="Polar residues" evidence="33">
    <location>
        <begin position="328"/>
        <end position="337"/>
    </location>
</feature>
<dbReference type="Gene3D" id="3.90.190.10">
    <property type="entry name" value="Protein tyrosine phosphatase superfamily"/>
    <property type="match status" value="1"/>
</dbReference>
<feature type="compositionally biased region" description="Low complexity" evidence="33">
    <location>
        <begin position="843"/>
        <end position="852"/>
    </location>
</feature>
<evidence type="ECO:0000256" key="11">
    <source>
        <dbReference type="ARBA" id="ARBA00022679"/>
    </source>
</evidence>
<evidence type="ECO:0000256" key="25">
    <source>
        <dbReference type="ARBA" id="ARBA00047899"/>
    </source>
</evidence>
<keyword evidence="15" id="KW-0378">Hydrolase</keyword>
<dbReference type="InterPro" id="IPR029023">
    <property type="entry name" value="Tensin_phosphatase"/>
</dbReference>
<keyword evidence="11" id="KW-0808">Transferase</keyword>
<keyword evidence="23" id="KW-0131">Cell cycle</keyword>
<dbReference type="CDD" id="cd06257">
    <property type="entry name" value="DnaJ"/>
    <property type="match status" value="1"/>
</dbReference>
<dbReference type="FunFam" id="1.10.287.110:FF:000002">
    <property type="entry name" value="putative tyrosine-protein phosphatase auxilin isoform X2"/>
    <property type="match status" value="1"/>
</dbReference>
<evidence type="ECO:0000256" key="29">
    <source>
        <dbReference type="ARBA" id="ARBA00068393"/>
    </source>
</evidence>
<dbReference type="PROSITE" id="PS51182">
    <property type="entry name" value="C2_TENSIN"/>
    <property type="match status" value="1"/>
</dbReference>
<comment type="catalytic activity">
    <reaction evidence="25">
        <text>L-threonyl-[protein] + ATP = O-phospho-L-threonyl-[protein] + ADP + H(+)</text>
        <dbReference type="Rhea" id="RHEA:46608"/>
        <dbReference type="Rhea" id="RHEA-COMP:11060"/>
        <dbReference type="Rhea" id="RHEA-COMP:11605"/>
        <dbReference type="ChEBI" id="CHEBI:15378"/>
        <dbReference type="ChEBI" id="CHEBI:30013"/>
        <dbReference type="ChEBI" id="CHEBI:30616"/>
        <dbReference type="ChEBI" id="CHEBI:61977"/>
        <dbReference type="ChEBI" id="CHEBI:456216"/>
        <dbReference type="EC" id="2.7.11.1"/>
    </reaction>
</comment>
<evidence type="ECO:0000256" key="28">
    <source>
        <dbReference type="ARBA" id="ARBA00064305"/>
    </source>
</evidence>
<feature type="region of interest" description="Disordered" evidence="33">
    <location>
        <begin position="320"/>
        <end position="382"/>
    </location>
</feature>
<dbReference type="SMART" id="SM01326">
    <property type="entry name" value="PTEN_C2"/>
    <property type="match status" value="1"/>
</dbReference>
<evidence type="ECO:0000256" key="18">
    <source>
        <dbReference type="ARBA" id="ARBA00022949"/>
    </source>
</evidence>
<evidence type="ECO:0000256" key="2">
    <source>
        <dbReference type="ARBA" id="ARBA00004246"/>
    </source>
</evidence>
<keyword evidence="13" id="KW-0547">Nucleotide-binding</keyword>
<dbReference type="OrthoDB" id="1717591at2759"/>
<dbReference type="GO" id="GO:2000369">
    <property type="term" value="P:regulation of clathrin-dependent endocytosis"/>
    <property type="evidence" value="ECO:0007669"/>
    <property type="project" value="TreeGrafter"/>
</dbReference>
<feature type="compositionally biased region" description="Low complexity" evidence="33">
    <location>
        <begin position="936"/>
        <end position="947"/>
    </location>
</feature>
<dbReference type="GO" id="GO:0030136">
    <property type="term" value="C:clathrin-coated vesicle"/>
    <property type="evidence" value="ECO:0007669"/>
    <property type="project" value="UniProtKB-SubCell"/>
</dbReference>
<evidence type="ECO:0000256" key="23">
    <source>
        <dbReference type="ARBA" id="ARBA00023306"/>
    </source>
</evidence>
<evidence type="ECO:0000256" key="7">
    <source>
        <dbReference type="ARBA" id="ARBA00022481"/>
    </source>
</evidence>
<dbReference type="Gene3D" id="1.10.510.10">
    <property type="entry name" value="Transferase(Phosphotransferase) domain 1"/>
    <property type="match status" value="1"/>
</dbReference>
<dbReference type="InterPro" id="IPR011009">
    <property type="entry name" value="Kinase-like_dom_sf"/>
</dbReference>
<comment type="similarity">
    <text evidence="5">Belongs to the protein kinase superfamily. AGC Ser/Thr protein kinase family. PKC subfamily.</text>
</comment>
<organism evidence="38 39">
    <name type="scientific">Araneus ventricosus</name>
    <name type="common">Orbweaver spider</name>
    <name type="synonym">Epeira ventricosa</name>
    <dbReference type="NCBI Taxonomy" id="182803"/>
    <lineage>
        <taxon>Eukaryota</taxon>
        <taxon>Metazoa</taxon>
        <taxon>Ecdysozoa</taxon>
        <taxon>Arthropoda</taxon>
        <taxon>Chelicerata</taxon>
        <taxon>Arachnida</taxon>
        <taxon>Araneae</taxon>
        <taxon>Araneomorphae</taxon>
        <taxon>Entelegynae</taxon>
        <taxon>Araneoidea</taxon>
        <taxon>Araneidae</taxon>
        <taxon>Araneus</taxon>
    </lineage>
</organism>
<dbReference type="SUPFAM" id="SSF56112">
    <property type="entry name" value="Protein kinase-like (PK-like)"/>
    <property type="match status" value="1"/>
</dbReference>
<dbReference type="Gene3D" id="1.10.287.110">
    <property type="entry name" value="DnaJ domain"/>
    <property type="match status" value="1"/>
</dbReference>
<accession>A0A4Y2D4V1</accession>
<dbReference type="FunFam" id="3.90.190.10:FF:000255">
    <property type="entry name" value="putative tyrosine-protein phosphatase auxilin"/>
    <property type="match status" value="1"/>
</dbReference>
<dbReference type="InterPro" id="IPR000719">
    <property type="entry name" value="Prot_kinase_dom"/>
</dbReference>
<dbReference type="SMART" id="SM00220">
    <property type="entry name" value="S_TKc"/>
    <property type="match status" value="1"/>
</dbReference>
<evidence type="ECO:0000256" key="13">
    <source>
        <dbReference type="ARBA" id="ARBA00022741"/>
    </source>
</evidence>
<dbReference type="Pfam" id="PF10409">
    <property type="entry name" value="PTEN_C2"/>
    <property type="match status" value="1"/>
</dbReference>
<feature type="domain" description="Phosphatase tensin-type" evidence="36">
    <location>
        <begin position="413"/>
        <end position="580"/>
    </location>
</feature>
<gene>
    <name evidence="38" type="primary">Gak_1</name>
    <name evidence="38" type="ORF">AVEN_22928_2</name>
</gene>
<keyword evidence="14 38" id="KW-0418">Kinase</keyword>
<dbReference type="PROSITE" id="PS00108">
    <property type="entry name" value="PROTEIN_KINASE_ST"/>
    <property type="match status" value="1"/>
</dbReference>
<feature type="compositionally biased region" description="Polar residues" evidence="33">
    <location>
        <begin position="988"/>
        <end position="997"/>
    </location>
</feature>
<comment type="catalytic activity">
    <reaction evidence="26">
        <text>L-seryl-[protein] + ATP = O-phospho-L-seryl-[protein] + ADP + H(+)</text>
        <dbReference type="Rhea" id="RHEA:17989"/>
        <dbReference type="Rhea" id="RHEA-COMP:9863"/>
        <dbReference type="Rhea" id="RHEA-COMP:11604"/>
        <dbReference type="ChEBI" id="CHEBI:15378"/>
        <dbReference type="ChEBI" id="CHEBI:29999"/>
        <dbReference type="ChEBI" id="CHEBI:30616"/>
        <dbReference type="ChEBI" id="CHEBI:83421"/>
        <dbReference type="ChEBI" id="CHEBI:456216"/>
        <dbReference type="EC" id="2.7.11.1"/>
    </reaction>
</comment>
<feature type="compositionally biased region" description="Polar residues" evidence="33">
    <location>
        <begin position="1122"/>
        <end position="1131"/>
    </location>
</feature>
<feature type="compositionally biased region" description="Pro residues" evidence="33">
    <location>
        <begin position="359"/>
        <end position="368"/>
    </location>
</feature>
<dbReference type="GO" id="GO:0048471">
    <property type="term" value="C:perinuclear region of cytoplasm"/>
    <property type="evidence" value="ECO:0007669"/>
    <property type="project" value="UniProtKB-SubCell"/>
</dbReference>
<evidence type="ECO:0000256" key="9">
    <source>
        <dbReference type="ARBA" id="ARBA00022527"/>
    </source>
</evidence>
<feature type="compositionally biased region" description="Polar residues" evidence="33">
    <location>
        <begin position="1039"/>
        <end position="1052"/>
    </location>
</feature>
<keyword evidence="21" id="KW-0729">SH3-binding</keyword>
<evidence type="ECO:0000256" key="20">
    <source>
        <dbReference type="ARBA" id="ARBA00023034"/>
    </source>
</evidence>
<evidence type="ECO:0000259" key="37">
    <source>
        <dbReference type="PROSITE" id="PS51182"/>
    </source>
</evidence>
<keyword evidence="19" id="KW-0007">Acetylation</keyword>
<evidence type="ECO:0000259" key="34">
    <source>
        <dbReference type="PROSITE" id="PS50011"/>
    </source>
</evidence>
<evidence type="ECO:0000256" key="26">
    <source>
        <dbReference type="ARBA" id="ARBA00048679"/>
    </source>
</evidence>
<comment type="caution">
    <text evidence="38">The sequence shown here is derived from an EMBL/GenBank/DDBJ whole genome shotgun (WGS) entry which is preliminary data.</text>
</comment>
<evidence type="ECO:0000256" key="24">
    <source>
        <dbReference type="ARBA" id="ARBA00023329"/>
    </source>
</evidence>
<comment type="subcellular location">
    <subcellularLocation>
        <location evidence="2">Cell junction</location>
        <location evidence="2">Focal adhesion</location>
    </subcellularLocation>
    <subcellularLocation>
        <location evidence="3">Cytoplasm</location>
        <location evidence="3">Perinuclear region</location>
    </subcellularLocation>
    <subcellularLocation>
        <location evidence="1">Cytoplasmic vesicle</location>
        <location evidence="1">Clathrin-coated vesicle</location>
    </subcellularLocation>
    <subcellularLocation>
        <location evidence="4">Golgi apparatus</location>
        <location evidence="4">trans-Golgi network</location>
    </subcellularLocation>
</comment>
<protein>
    <recommendedName>
        <fullName evidence="30">Auxilin</fullName>
        <ecNumber evidence="6">2.7.11.1</ecNumber>
    </recommendedName>
    <alternativeName>
        <fullName evidence="29">Cyclin-G-associated kinase</fullName>
    </alternativeName>
    <alternativeName>
        <fullName evidence="32">DnaJ homolog subfamily C member 26</fullName>
    </alternativeName>
    <alternativeName>
        <fullName evidence="31">DnaJ homolog subfamily C member 6</fullName>
    </alternativeName>
</protein>
<name>A0A4Y2D4V1_ARAVE</name>
<feature type="domain" description="C2 tensin-type" evidence="37">
    <location>
        <begin position="586"/>
        <end position="766"/>
    </location>
</feature>
<evidence type="ECO:0000256" key="22">
    <source>
        <dbReference type="ARBA" id="ARBA00023186"/>
    </source>
</evidence>
<dbReference type="GO" id="GO:0035612">
    <property type="term" value="F:AP-2 adaptor complex binding"/>
    <property type="evidence" value="ECO:0007669"/>
    <property type="project" value="TreeGrafter"/>
</dbReference>
<keyword evidence="22" id="KW-0143">Chaperone</keyword>
<dbReference type="GO" id="GO:0005925">
    <property type="term" value="C:focal adhesion"/>
    <property type="evidence" value="ECO:0007669"/>
    <property type="project" value="UniProtKB-SubCell"/>
</dbReference>
<keyword evidence="10" id="KW-0597">Phosphoprotein</keyword>
<dbReference type="FunFam" id="2.60.40.1110:FF:000001">
    <property type="entry name" value="cyclin-G-associated kinase isoform X2"/>
    <property type="match status" value="1"/>
</dbReference>
<evidence type="ECO:0000256" key="17">
    <source>
        <dbReference type="ARBA" id="ARBA00022912"/>
    </source>
</evidence>
<proteinExistence type="inferred from homology"/>
<evidence type="ECO:0000256" key="19">
    <source>
        <dbReference type="ARBA" id="ARBA00022990"/>
    </source>
</evidence>
<feature type="domain" description="Protein kinase" evidence="34">
    <location>
        <begin position="35"/>
        <end position="309"/>
    </location>
</feature>
<dbReference type="Pfam" id="PF00069">
    <property type="entry name" value="Pkinase"/>
    <property type="match status" value="1"/>
</dbReference>
<feature type="region of interest" description="Disordered" evidence="33">
    <location>
        <begin position="985"/>
        <end position="1006"/>
    </location>
</feature>
<keyword evidence="20" id="KW-0333">Golgi apparatus</keyword>
<dbReference type="InterPro" id="IPR036869">
    <property type="entry name" value="J_dom_sf"/>
</dbReference>
<evidence type="ECO:0000259" key="35">
    <source>
        <dbReference type="PROSITE" id="PS50076"/>
    </source>
</evidence>
<evidence type="ECO:0000256" key="14">
    <source>
        <dbReference type="ARBA" id="ARBA00022777"/>
    </source>
</evidence>
<dbReference type="GO" id="GO:0072583">
    <property type="term" value="P:clathrin-dependent endocytosis"/>
    <property type="evidence" value="ECO:0007669"/>
    <property type="project" value="UniProtKB-ARBA"/>
</dbReference>
<dbReference type="PROSITE" id="PS51181">
    <property type="entry name" value="PPASE_TENSIN"/>
    <property type="match status" value="1"/>
</dbReference>
<evidence type="ECO:0000256" key="30">
    <source>
        <dbReference type="ARBA" id="ARBA00069335"/>
    </source>
</evidence>
<dbReference type="Gene3D" id="2.60.40.1110">
    <property type="match status" value="1"/>
</dbReference>
<feature type="region of interest" description="Disordered" evidence="33">
    <location>
        <begin position="832"/>
        <end position="860"/>
    </location>
</feature>
<dbReference type="GO" id="GO:0005524">
    <property type="term" value="F:ATP binding"/>
    <property type="evidence" value="ECO:0007669"/>
    <property type="project" value="UniProtKB-KW"/>
</dbReference>
<dbReference type="InterPro" id="IPR008271">
    <property type="entry name" value="Ser/Thr_kinase_AS"/>
</dbReference>
<dbReference type="SUPFAM" id="SSF49562">
    <property type="entry name" value="C2 domain (Calcium/lipid-binding domain, CaLB)"/>
    <property type="match status" value="1"/>
</dbReference>
<evidence type="ECO:0000256" key="1">
    <source>
        <dbReference type="ARBA" id="ARBA00004132"/>
    </source>
</evidence>
<feature type="region of interest" description="Disordered" evidence="33">
    <location>
        <begin position="1084"/>
        <end position="1171"/>
    </location>
</feature>
<dbReference type="EC" id="2.7.11.1" evidence="6"/>
<keyword evidence="12" id="KW-0677">Repeat</keyword>
<reference evidence="38 39" key="1">
    <citation type="journal article" date="2019" name="Sci. Rep.">
        <title>Orb-weaving spider Araneus ventricosus genome elucidates the spidroin gene catalogue.</title>
        <authorList>
            <person name="Kono N."/>
            <person name="Nakamura H."/>
            <person name="Ohtoshi R."/>
            <person name="Moran D.A.P."/>
            <person name="Shinohara A."/>
            <person name="Yoshida Y."/>
            <person name="Fujiwara M."/>
            <person name="Mori M."/>
            <person name="Tomita M."/>
            <person name="Arakawa K."/>
        </authorList>
    </citation>
    <scope>NUCLEOTIDE SEQUENCE [LARGE SCALE GENOMIC DNA]</scope>
</reference>
<keyword evidence="7" id="KW-0488">Methylation</keyword>
<dbReference type="GO" id="GO:0017124">
    <property type="term" value="F:SH3 domain binding"/>
    <property type="evidence" value="ECO:0007669"/>
    <property type="project" value="UniProtKB-KW"/>
</dbReference>
<keyword evidence="39" id="KW-1185">Reference proteome</keyword>
<dbReference type="EMBL" id="BGPR01000304">
    <property type="protein sequence ID" value="GBM11802.1"/>
    <property type="molecule type" value="Genomic_DNA"/>
</dbReference>
<sequence>MSDLFKSAFGYFSSNLPKEEHEFVGQIVELEKQKLRVKRVIAEGGFGYVFVAQDISTGKEYALKRLLAGDNDASRSILREIKFLTKLSGHPYIIQFYAAASIEKEHSEHGKAEYLILTELCTGGPLMDALNARQSPLSCAQVIQIFYQTCSAVQHMHSQSPPIIHRDLKIENLLLSSDGKIKLCDFGSSTTKACHPDNTWTAIQRSLVEDEMCKNTTPMYRPPEILDTYNNYPINQAMDVWALGCILFVLCFKEHPFEDSAKLRILNANYTIPAHITDYEVLHDLIRGSLQINPIDRPSVNDILKRLTLIADARQTNVNAPLNLGQPVGSNPSSPAHTANRPPPSRPPPPNVEPAASGAPPPRPPPPSANSDQGYAQVNNMAGGPGLFGSLKGGAGSFLKNLKEQSSRVMQTVSQSIARQDLDFNYITARVAVMSYPAEGLESAYRNHVDDVRGLLDVRHSGHYAVYNVSGRAYSSVKFNAKVSEAGWPPKKSPPLNTLISLCRNMYLYLKQDPKNVCIVHCLDGKSSSAVLVSAFLIFCKLFKKPEEALQLFALRRCCVNMVPSQIRYLQYVADIVSERPAYPHCCPVALHYVLMKPVPLFTKLRDGCRPFVEVYIGENRVFTTSQEYERIRHFNIADPEVNIPLKTIVMGDVTIVVYHARSTFGGKVQGKVTAYRIFQLQLNTGFISQETKSITFSSLAMDSIQKKLSIKDIKFKKGGKFLLVVKERCHSLKLKKRKLKSELDGIEELDRYPDNFRVTLGVSIAEKKSADVLPIWNEISQMQLNPRLLFNTDEEMDTCLSHFSNPSQELSDAANSKNFTSSLNWQEKEAFLAQDESESDNSTSPTPTPSTVDDIMRNPSPIPEMDLLNLSNSCAPSASNNVQSSPAVNLLDIDNDVNSIPSNFDLLSNPPSVPLIGTNNNNLNYNNGFDSFPDNASSAQKASNSADPFGVFENDTQFSSSEPKNTASDLFDIFGSSTGGGYDAPKTSLSAHSTPQHKPGMSSSASAFNMSAAANQDPSLLGSWDSVYQGSNASNNIPAPGSNAASGQSLLGQRLAPGGIPRNASTPNLEALAKSDPFAELGSLGGIKFGQGQPSDKTQPPGKGNQFLNSSPQHFPRPQSYAGTANSAFQGANAPPPSRPDYNRTHFSSVFGDREGNKAGGAPKPKLDDDQFTDLLGNQGFTGFTKKNEGPKTIAEMRREELAKEMDPERLKIMDWTTRKERNIRALLCSLHTILWEGTRWQECGMHQLVTPNDVKKCYKKACLAVHPDKQVGTENENLAKLIFMELNDAWSEFEKQNNLA</sequence>
<evidence type="ECO:0000256" key="10">
    <source>
        <dbReference type="ARBA" id="ARBA00022553"/>
    </source>
</evidence>
<dbReference type="InterPro" id="IPR001623">
    <property type="entry name" value="DnaJ_domain"/>
</dbReference>
<comment type="subunit">
    <text evidence="28">Forms a complex composed of HSPA8, CLTC and DNAJC6. Interacts with HSPA8/HSC70 in an ATP-dependent manner; this interaction stimulates the HSPA8's ATPase activity. Interacts with CLTC; this interaction produces a local change in heavy-chain contacts, creating a detectable global distortion of the clathrin coat. Interacts with AP2A2. Interacts with DNM1(GTP-bound form); this interaction allows clathrin-coated vesicle (CCV) formation at the plasma membrane.</text>
</comment>
<evidence type="ECO:0000259" key="36">
    <source>
        <dbReference type="PROSITE" id="PS51181"/>
    </source>
</evidence>
<keyword evidence="8" id="KW-0963">Cytoplasm</keyword>
<keyword evidence="18" id="KW-0965">Cell junction</keyword>
<feature type="compositionally biased region" description="Polar residues" evidence="33">
    <location>
        <begin position="370"/>
        <end position="380"/>
    </location>
</feature>
<evidence type="ECO:0000256" key="33">
    <source>
        <dbReference type="SAM" id="MobiDB-lite"/>
    </source>
</evidence>
<feature type="domain" description="J" evidence="35">
    <location>
        <begin position="1240"/>
        <end position="1300"/>
    </location>
</feature>
<keyword evidence="9" id="KW-0723">Serine/threonine-protein kinase</keyword>
<evidence type="ECO:0000313" key="39">
    <source>
        <dbReference type="Proteomes" id="UP000499080"/>
    </source>
</evidence>
<evidence type="ECO:0000313" key="38">
    <source>
        <dbReference type="EMBL" id="GBM11802.1"/>
    </source>
</evidence>
<evidence type="ECO:0000256" key="16">
    <source>
        <dbReference type="ARBA" id="ARBA00022840"/>
    </source>
</evidence>
<dbReference type="GO" id="GO:0004674">
    <property type="term" value="F:protein serine/threonine kinase activity"/>
    <property type="evidence" value="ECO:0007669"/>
    <property type="project" value="UniProtKB-KW"/>
</dbReference>
<dbReference type="PANTHER" id="PTHR22967">
    <property type="entry name" value="SERINE/THREONINE PROTEIN KINASE"/>
    <property type="match status" value="1"/>
</dbReference>
<keyword evidence="17" id="KW-0904">Protein phosphatase</keyword>
<evidence type="ECO:0000256" key="12">
    <source>
        <dbReference type="ARBA" id="ARBA00022737"/>
    </source>
</evidence>
<dbReference type="FunFam" id="1.10.510.10:FF:000228">
    <property type="entry name" value="cyclin-G-associated kinase isoform X1"/>
    <property type="match status" value="1"/>
</dbReference>
<evidence type="ECO:0000256" key="31">
    <source>
        <dbReference type="ARBA" id="ARBA00075670"/>
    </source>
</evidence>